<feature type="region of interest" description="Disordered" evidence="2">
    <location>
        <begin position="502"/>
        <end position="550"/>
    </location>
</feature>
<evidence type="ECO:0000313" key="5">
    <source>
        <dbReference type="EMBL" id="KAK3392606.1"/>
    </source>
</evidence>
<dbReference type="GO" id="GO:0001228">
    <property type="term" value="F:DNA-binding transcription activator activity, RNA polymerase II-specific"/>
    <property type="evidence" value="ECO:0007669"/>
    <property type="project" value="TreeGrafter"/>
</dbReference>
<dbReference type="PANTHER" id="PTHR47784:SF5">
    <property type="entry name" value="STEROL UPTAKE CONTROL PROTEIN 2"/>
    <property type="match status" value="1"/>
</dbReference>
<keyword evidence="3" id="KW-0812">Transmembrane</keyword>
<feature type="transmembrane region" description="Helical" evidence="3">
    <location>
        <begin position="369"/>
        <end position="388"/>
    </location>
</feature>
<keyword evidence="6" id="KW-1185">Reference proteome</keyword>
<dbReference type="InterPro" id="IPR036864">
    <property type="entry name" value="Zn2-C6_fun-type_DNA-bd_sf"/>
</dbReference>
<dbReference type="EMBL" id="JAUTDP010000011">
    <property type="protein sequence ID" value="KAK3392606.1"/>
    <property type="molecule type" value="Genomic_DNA"/>
</dbReference>
<dbReference type="PANTHER" id="PTHR47784">
    <property type="entry name" value="STEROL UPTAKE CONTROL PROTEIN 2"/>
    <property type="match status" value="1"/>
</dbReference>
<dbReference type="AlphaFoldDB" id="A0AAE0P3E4"/>
<dbReference type="SMART" id="SM00066">
    <property type="entry name" value="GAL4"/>
    <property type="match status" value="1"/>
</dbReference>
<feature type="region of interest" description="Disordered" evidence="2">
    <location>
        <begin position="73"/>
        <end position="110"/>
    </location>
</feature>
<dbReference type="PROSITE" id="PS00463">
    <property type="entry name" value="ZN2_CY6_FUNGAL_1"/>
    <property type="match status" value="1"/>
</dbReference>
<evidence type="ECO:0000256" key="2">
    <source>
        <dbReference type="SAM" id="MobiDB-lite"/>
    </source>
</evidence>
<evidence type="ECO:0000259" key="4">
    <source>
        <dbReference type="PROSITE" id="PS50048"/>
    </source>
</evidence>
<feature type="compositionally biased region" description="Low complexity" evidence="2">
    <location>
        <begin position="452"/>
        <end position="469"/>
    </location>
</feature>
<reference evidence="5" key="1">
    <citation type="journal article" date="2023" name="Mol. Phylogenet. Evol.">
        <title>Genome-scale phylogeny and comparative genomics of the fungal order Sordariales.</title>
        <authorList>
            <person name="Hensen N."/>
            <person name="Bonometti L."/>
            <person name="Westerberg I."/>
            <person name="Brannstrom I.O."/>
            <person name="Guillou S."/>
            <person name="Cros-Aarteil S."/>
            <person name="Calhoun S."/>
            <person name="Haridas S."/>
            <person name="Kuo A."/>
            <person name="Mondo S."/>
            <person name="Pangilinan J."/>
            <person name="Riley R."/>
            <person name="LaButti K."/>
            <person name="Andreopoulos B."/>
            <person name="Lipzen A."/>
            <person name="Chen C."/>
            <person name="Yan M."/>
            <person name="Daum C."/>
            <person name="Ng V."/>
            <person name="Clum A."/>
            <person name="Steindorff A."/>
            <person name="Ohm R.A."/>
            <person name="Martin F."/>
            <person name="Silar P."/>
            <person name="Natvig D.O."/>
            <person name="Lalanne C."/>
            <person name="Gautier V."/>
            <person name="Ament-Velasquez S.L."/>
            <person name="Kruys A."/>
            <person name="Hutchinson M.I."/>
            <person name="Powell A.J."/>
            <person name="Barry K."/>
            <person name="Miller A.N."/>
            <person name="Grigoriev I.V."/>
            <person name="Debuchy R."/>
            <person name="Gladieux P."/>
            <person name="Hiltunen Thoren M."/>
            <person name="Johannesson H."/>
        </authorList>
    </citation>
    <scope>NUCLEOTIDE SEQUENCE</scope>
    <source>
        <strain evidence="5">FGSC 1904</strain>
    </source>
</reference>
<evidence type="ECO:0000256" key="3">
    <source>
        <dbReference type="SAM" id="Phobius"/>
    </source>
</evidence>
<keyword evidence="3" id="KW-1133">Transmembrane helix</keyword>
<reference evidence="5" key="2">
    <citation type="submission" date="2023-07" db="EMBL/GenBank/DDBJ databases">
        <authorList>
            <consortium name="Lawrence Berkeley National Laboratory"/>
            <person name="Haridas S."/>
            <person name="Hensen N."/>
            <person name="Bonometti L."/>
            <person name="Westerberg I."/>
            <person name="Brannstrom I.O."/>
            <person name="Guillou S."/>
            <person name="Cros-Aarteil S."/>
            <person name="Calhoun S."/>
            <person name="Kuo A."/>
            <person name="Mondo S."/>
            <person name="Pangilinan J."/>
            <person name="Riley R."/>
            <person name="LaButti K."/>
            <person name="Andreopoulos B."/>
            <person name="Lipzen A."/>
            <person name="Chen C."/>
            <person name="Yanf M."/>
            <person name="Daum C."/>
            <person name="Ng V."/>
            <person name="Clum A."/>
            <person name="Steindorff A."/>
            <person name="Ohm R."/>
            <person name="Martin F."/>
            <person name="Silar P."/>
            <person name="Natvig D."/>
            <person name="Lalanne C."/>
            <person name="Gautier V."/>
            <person name="Ament-velasquez S.L."/>
            <person name="Kruys A."/>
            <person name="Hutchinson M.I."/>
            <person name="Powell A.J."/>
            <person name="Barry K."/>
            <person name="Miller A.N."/>
            <person name="Grigoriev I.V."/>
            <person name="Debuchy R."/>
            <person name="Gladieux P."/>
            <person name="Thoren M.H."/>
            <person name="Johannesson H."/>
        </authorList>
    </citation>
    <scope>NUCLEOTIDE SEQUENCE</scope>
    <source>
        <strain evidence="5">FGSC 1904</strain>
    </source>
</reference>
<dbReference type="CDD" id="cd00067">
    <property type="entry name" value="GAL4"/>
    <property type="match status" value="1"/>
</dbReference>
<dbReference type="Proteomes" id="UP001281003">
    <property type="component" value="Unassembled WGS sequence"/>
</dbReference>
<dbReference type="PROSITE" id="PS50048">
    <property type="entry name" value="ZN2_CY6_FUNGAL_2"/>
    <property type="match status" value="1"/>
</dbReference>
<organism evidence="5 6">
    <name type="scientific">Sordaria brevicollis</name>
    <dbReference type="NCBI Taxonomy" id="83679"/>
    <lineage>
        <taxon>Eukaryota</taxon>
        <taxon>Fungi</taxon>
        <taxon>Dikarya</taxon>
        <taxon>Ascomycota</taxon>
        <taxon>Pezizomycotina</taxon>
        <taxon>Sordariomycetes</taxon>
        <taxon>Sordariomycetidae</taxon>
        <taxon>Sordariales</taxon>
        <taxon>Sordariaceae</taxon>
        <taxon>Sordaria</taxon>
    </lineage>
</organism>
<proteinExistence type="predicted"/>
<feature type="region of interest" description="Disordered" evidence="2">
    <location>
        <begin position="449"/>
        <end position="471"/>
    </location>
</feature>
<protein>
    <recommendedName>
        <fullName evidence="4">Zn(2)-C6 fungal-type domain-containing protein</fullName>
    </recommendedName>
</protein>
<dbReference type="SUPFAM" id="SSF57701">
    <property type="entry name" value="Zn2/Cys6 DNA-binding domain"/>
    <property type="match status" value="1"/>
</dbReference>
<evidence type="ECO:0000256" key="1">
    <source>
        <dbReference type="ARBA" id="ARBA00023242"/>
    </source>
</evidence>
<feature type="region of interest" description="Disordered" evidence="2">
    <location>
        <begin position="1"/>
        <end position="33"/>
    </location>
</feature>
<dbReference type="Gene3D" id="4.10.240.10">
    <property type="entry name" value="Zn(2)-C6 fungal-type DNA-binding domain"/>
    <property type="match status" value="1"/>
</dbReference>
<dbReference type="Pfam" id="PF00172">
    <property type="entry name" value="Zn_clus"/>
    <property type="match status" value="1"/>
</dbReference>
<feature type="domain" description="Zn(2)-C6 fungal-type" evidence="4">
    <location>
        <begin position="34"/>
        <end position="64"/>
    </location>
</feature>
<feature type="compositionally biased region" description="Polar residues" evidence="2">
    <location>
        <begin position="73"/>
        <end position="89"/>
    </location>
</feature>
<sequence length="550" mass="61371">MAIYEAASTPGSSAGSHADKPYHSKRPHRKSRKGCRTCKARKVKCDEVRPSCTACTLRRETCVYPTTTQLATGSSLASRNRTTSNTPITPTDPFRNQRIDTLSPRSDSSSSTSVVIREPLFIPQDRSEAELQLLWFYGQSTFRSFAAQSGPVDTVNHVLKVKLIEHAFANPFLMNTMLSLTSLHLRHVGIDYLNVPPAKALTYRAQAFETYRRAIEEANPSTYPALVACALFLCGLTTQVFRDEEDYKPFYILDWMNVWQGVGLIMQMTSAETVYNSGLQTIFYRPLIDLNAAAAHIPNCLVFMVASVKEGDPDYRDNPVYYNILRYLGSLYQELKNGFSDVLFMRILTFFSYMPKSFILLARKKRPRALVIIAYYLVFAKMVPIWWFRGVDRDLPHIIEFLGPEWEPLLRVPIQAVPIDSGPCTWMQVAQLLLGDKNWRPPPRIKQEAIKSAPSSPASPAASTSTSTPGAEDFELAWVDNTGKPMPNHLFLDEYDPKAIPVHTGPALVTASPTPPPSGPSEAESPPGQGEEVVIPFRTGVSSPSVLCLR</sequence>
<evidence type="ECO:0000313" key="6">
    <source>
        <dbReference type="Proteomes" id="UP001281003"/>
    </source>
</evidence>
<name>A0AAE0P3E4_SORBR</name>
<accession>A0AAE0P3E4</accession>
<dbReference type="GO" id="GO:0008270">
    <property type="term" value="F:zinc ion binding"/>
    <property type="evidence" value="ECO:0007669"/>
    <property type="project" value="InterPro"/>
</dbReference>
<dbReference type="InterPro" id="IPR001138">
    <property type="entry name" value="Zn2Cys6_DnaBD"/>
</dbReference>
<keyword evidence="1" id="KW-0539">Nucleus</keyword>
<gene>
    <name evidence="5" type="ORF">B0T20DRAFT_60477</name>
</gene>
<dbReference type="InterPro" id="IPR053157">
    <property type="entry name" value="Sterol_Uptake_Regulator"/>
</dbReference>
<feature type="compositionally biased region" description="Basic residues" evidence="2">
    <location>
        <begin position="23"/>
        <end position="33"/>
    </location>
</feature>
<comment type="caution">
    <text evidence="5">The sequence shown here is derived from an EMBL/GenBank/DDBJ whole genome shotgun (WGS) entry which is preliminary data.</text>
</comment>
<feature type="transmembrane region" description="Helical" evidence="3">
    <location>
        <begin position="343"/>
        <end position="362"/>
    </location>
</feature>
<feature type="compositionally biased region" description="Polar residues" evidence="2">
    <location>
        <begin position="540"/>
        <end position="550"/>
    </location>
</feature>
<keyword evidence="3" id="KW-0472">Membrane</keyword>